<dbReference type="Pfam" id="PF04023">
    <property type="entry name" value="FeoA"/>
    <property type="match status" value="1"/>
</dbReference>
<evidence type="ECO:0000256" key="3">
    <source>
        <dbReference type="ARBA" id="ARBA00011738"/>
    </source>
</evidence>
<keyword evidence="9" id="KW-0010">Activator</keyword>
<feature type="domain" description="HTH dtxR-type" evidence="14">
    <location>
        <begin position="10"/>
        <end position="74"/>
    </location>
</feature>
<reference evidence="15 16" key="1">
    <citation type="submission" date="2021-03" db="EMBL/GenBank/DDBJ databases">
        <title>Human Oral Microbial Genomes.</title>
        <authorList>
            <person name="Johnston C.D."/>
            <person name="Chen T."/>
            <person name="Dewhirst F.E."/>
        </authorList>
    </citation>
    <scope>NUCLEOTIDE SEQUENCE [LARGE SCALE GENOMIC DNA]</scope>
    <source>
        <strain evidence="15 16">DSMZ 100122</strain>
    </source>
</reference>
<comment type="subunit">
    <text evidence="3">Homodimer.</text>
</comment>
<dbReference type="SUPFAM" id="SSF46785">
    <property type="entry name" value="Winged helix' DNA-binding domain"/>
    <property type="match status" value="1"/>
</dbReference>
<keyword evidence="16" id="KW-1185">Reference proteome</keyword>
<dbReference type="InterPro" id="IPR007167">
    <property type="entry name" value="Fe-transptr_FeoA-like"/>
</dbReference>
<evidence type="ECO:0000256" key="7">
    <source>
        <dbReference type="ARBA" id="ARBA00023015"/>
    </source>
</evidence>
<feature type="compositionally biased region" description="Basic and acidic residues" evidence="13">
    <location>
        <begin position="129"/>
        <end position="148"/>
    </location>
</feature>
<evidence type="ECO:0000256" key="13">
    <source>
        <dbReference type="SAM" id="MobiDB-lite"/>
    </source>
</evidence>
<keyword evidence="11" id="KW-0464">Manganese</keyword>
<keyword evidence="5" id="KW-0678">Repressor</keyword>
<dbReference type="InterPro" id="IPR036421">
    <property type="entry name" value="Fe_dep_repressor_sf"/>
</dbReference>
<name>A0ABX7Y516_9ACTN</name>
<dbReference type="InterPro" id="IPR038157">
    <property type="entry name" value="FeoA_core_dom"/>
</dbReference>
<evidence type="ECO:0000256" key="10">
    <source>
        <dbReference type="ARBA" id="ARBA00023163"/>
    </source>
</evidence>
<organism evidence="15 16">
    <name type="scientific">Arachnia rubra</name>
    <dbReference type="NCBI Taxonomy" id="1547448"/>
    <lineage>
        <taxon>Bacteria</taxon>
        <taxon>Bacillati</taxon>
        <taxon>Actinomycetota</taxon>
        <taxon>Actinomycetes</taxon>
        <taxon>Propionibacteriales</taxon>
        <taxon>Propionibacteriaceae</taxon>
        <taxon>Arachnia</taxon>
    </lineage>
</organism>
<dbReference type="Proteomes" id="UP000678513">
    <property type="component" value="Chromosome"/>
</dbReference>
<dbReference type="InterPro" id="IPR001367">
    <property type="entry name" value="Fe_dep_repressor"/>
</dbReference>
<dbReference type="SUPFAM" id="SSF50037">
    <property type="entry name" value="C-terminal domain of transcriptional repressors"/>
    <property type="match status" value="1"/>
</dbReference>
<dbReference type="InterPro" id="IPR036390">
    <property type="entry name" value="WH_DNA-bd_sf"/>
</dbReference>
<evidence type="ECO:0000256" key="9">
    <source>
        <dbReference type="ARBA" id="ARBA00023159"/>
    </source>
</evidence>
<dbReference type="InterPro" id="IPR050536">
    <property type="entry name" value="DtxR_MntR_Metal-Reg"/>
</dbReference>
<keyword evidence="4" id="KW-0963">Cytoplasm</keyword>
<dbReference type="PROSITE" id="PS50944">
    <property type="entry name" value="HTH_DTXR"/>
    <property type="match status" value="1"/>
</dbReference>
<evidence type="ECO:0000256" key="12">
    <source>
        <dbReference type="ARBA" id="ARBA00032593"/>
    </source>
</evidence>
<comment type="subcellular location">
    <subcellularLocation>
        <location evidence="1">Cytoplasm</location>
    </subcellularLocation>
</comment>
<evidence type="ECO:0000256" key="5">
    <source>
        <dbReference type="ARBA" id="ARBA00022491"/>
    </source>
</evidence>
<dbReference type="RefSeq" id="WP_212323741.1">
    <property type="nucleotide sequence ID" value="NZ_AP024463.1"/>
</dbReference>
<keyword evidence="8" id="KW-0238">DNA-binding</keyword>
<dbReference type="InterPro" id="IPR022687">
    <property type="entry name" value="HTH_DTXR"/>
</dbReference>
<evidence type="ECO:0000256" key="6">
    <source>
        <dbReference type="ARBA" id="ARBA00023004"/>
    </source>
</evidence>
<feature type="region of interest" description="Disordered" evidence="13">
    <location>
        <begin position="129"/>
        <end position="150"/>
    </location>
</feature>
<evidence type="ECO:0000259" key="14">
    <source>
        <dbReference type="PROSITE" id="PS50944"/>
    </source>
</evidence>
<dbReference type="Pfam" id="PF01325">
    <property type="entry name" value="Fe_dep_repress"/>
    <property type="match status" value="1"/>
</dbReference>
<evidence type="ECO:0000256" key="4">
    <source>
        <dbReference type="ARBA" id="ARBA00022490"/>
    </source>
</evidence>
<dbReference type="EMBL" id="CP072384">
    <property type="protein sequence ID" value="QUC08161.1"/>
    <property type="molecule type" value="Genomic_DNA"/>
</dbReference>
<evidence type="ECO:0000256" key="2">
    <source>
        <dbReference type="ARBA" id="ARBA00007871"/>
    </source>
</evidence>
<protein>
    <recommendedName>
        <fullName evidence="12">Manganese transport regulator</fullName>
    </recommendedName>
</protein>
<proteinExistence type="inferred from homology"/>
<dbReference type="InterPro" id="IPR036388">
    <property type="entry name" value="WH-like_DNA-bd_sf"/>
</dbReference>
<keyword evidence="7" id="KW-0805">Transcription regulation</keyword>
<accession>A0ABX7Y516</accession>
<keyword evidence="6" id="KW-0408">Iron</keyword>
<evidence type="ECO:0000313" key="16">
    <source>
        <dbReference type="Proteomes" id="UP000678513"/>
    </source>
</evidence>
<dbReference type="InterPro" id="IPR022689">
    <property type="entry name" value="Iron_dep_repressor"/>
</dbReference>
<dbReference type="Pfam" id="PF02742">
    <property type="entry name" value="Fe_dep_repr_C"/>
    <property type="match status" value="1"/>
</dbReference>
<dbReference type="Gene3D" id="1.10.10.10">
    <property type="entry name" value="Winged helix-like DNA-binding domain superfamily/Winged helix DNA-binding domain"/>
    <property type="match status" value="1"/>
</dbReference>
<sequence length="230" mass="24913">MMTATGGADVTRVTEDYLALIWKACEWPDDGRHPNTTELAAALGVTASTVSASLKRLAREGMIKYRPYGTIELTEEGERIGRAVVRRHRIIETYLAKSLGMPWDQVHDEADRLEHAASEALVERMDEALGHPDADPHGDPIPRDHDPSRSGVVLMSSVAAGTDVQVVRVSDANPDILRFLAERGIAIGTRLRVLSRLSGAGLMTVGLLETEVELSAPVAEAVHVKPVKPS</sequence>
<dbReference type="Gene3D" id="2.30.30.90">
    <property type="match status" value="1"/>
</dbReference>
<gene>
    <name evidence="15" type="ORF">J5A65_14885</name>
</gene>
<dbReference type="PANTHER" id="PTHR33238">
    <property type="entry name" value="IRON (METAL) DEPENDENT REPRESSOR, DTXR FAMILY"/>
    <property type="match status" value="1"/>
</dbReference>
<evidence type="ECO:0000256" key="1">
    <source>
        <dbReference type="ARBA" id="ARBA00004496"/>
    </source>
</evidence>
<dbReference type="InterPro" id="IPR008988">
    <property type="entry name" value="Transcriptional_repressor_C"/>
</dbReference>
<dbReference type="SMART" id="SM00529">
    <property type="entry name" value="HTH_DTXR"/>
    <property type="match status" value="1"/>
</dbReference>
<dbReference type="SMART" id="SM00899">
    <property type="entry name" value="FeoA"/>
    <property type="match status" value="1"/>
</dbReference>
<dbReference type="PANTHER" id="PTHR33238:SF11">
    <property type="entry name" value="TRANSCRIPTIONAL REGULATOR MNTR"/>
    <property type="match status" value="1"/>
</dbReference>
<evidence type="ECO:0000256" key="11">
    <source>
        <dbReference type="ARBA" id="ARBA00023211"/>
    </source>
</evidence>
<dbReference type="SUPFAM" id="SSF47979">
    <property type="entry name" value="Iron-dependent repressor protein, dimerization domain"/>
    <property type="match status" value="1"/>
</dbReference>
<evidence type="ECO:0000256" key="8">
    <source>
        <dbReference type="ARBA" id="ARBA00023125"/>
    </source>
</evidence>
<evidence type="ECO:0000313" key="15">
    <source>
        <dbReference type="EMBL" id="QUC08161.1"/>
    </source>
</evidence>
<keyword evidence="10" id="KW-0804">Transcription</keyword>
<comment type="similarity">
    <text evidence="2">Belongs to the DtxR/MntR family.</text>
</comment>